<feature type="non-terminal residue" evidence="1">
    <location>
        <position position="1"/>
    </location>
</feature>
<evidence type="ECO:0000313" key="1">
    <source>
        <dbReference type="EMBL" id="CAG7722194.1"/>
    </source>
</evidence>
<accession>A0A8J2P330</accession>
<dbReference type="EMBL" id="CAJVCH010087038">
    <property type="protein sequence ID" value="CAG7722194.1"/>
    <property type="molecule type" value="Genomic_DNA"/>
</dbReference>
<sequence length="22" mass="2692">MISTHRVYNKLQDDSKIDRCRL</sequence>
<keyword evidence="2" id="KW-1185">Reference proteome</keyword>
<dbReference type="Proteomes" id="UP000708208">
    <property type="component" value="Unassembled WGS sequence"/>
</dbReference>
<organism evidence="1 2">
    <name type="scientific">Allacma fusca</name>
    <dbReference type="NCBI Taxonomy" id="39272"/>
    <lineage>
        <taxon>Eukaryota</taxon>
        <taxon>Metazoa</taxon>
        <taxon>Ecdysozoa</taxon>
        <taxon>Arthropoda</taxon>
        <taxon>Hexapoda</taxon>
        <taxon>Collembola</taxon>
        <taxon>Symphypleona</taxon>
        <taxon>Sminthuridae</taxon>
        <taxon>Allacma</taxon>
    </lineage>
</organism>
<name>A0A8J2P330_9HEXA</name>
<reference evidence="1" key="1">
    <citation type="submission" date="2021-06" db="EMBL/GenBank/DDBJ databases">
        <authorList>
            <person name="Hodson N. C."/>
            <person name="Mongue J. A."/>
            <person name="Jaron S. K."/>
        </authorList>
    </citation>
    <scope>NUCLEOTIDE SEQUENCE</scope>
</reference>
<protein>
    <submittedName>
        <fullName evidence="1">Uncharacterized protein</fullName>
    </submittedName>
</protein>
<evidence type="ECO:0000313" key="2">
    <source>
        <dbReference type="Proteomes" id="UP000708208"/>
    </source>
</evidence>
<gene>
    <name evidence="1" type="ORF">AFUS01_LOCUS11353</name>
</gene>
<comment type="caution">
    <text evidence="1">The sequence shown here is derived from an EMBL/GenBank/DDBJ whole genome shotgun (WGS) entry which is preliminary data.</text>
</comment>
<dbReference type="AlphaFoldDB" id="A0A8J2P330"/>
<proteinExistence type="predicted"/>